<evidence type="ECO:0000313" key="3">
    <source>
        <dbReference type="Proteomes" id="UP000548632"/>
    </source>
</evidence>
<gene>
    <name evidence="2" type="ORF">HUK38_09310</name>
</gene>
<protein>
    <recommendedName>
        <fullName evidence="4">Glutamate-ammonia-ligase adenylyltransferase</fullName>
    </recommendedName>
</protein>
<feature type="transmembrane region" description="Helical" evidence="1">
    <location>
        <begin position="6"/>
        <end position="24"/>
    </location>
</feature>
<evidence type="ECO:0008006" key="4">
    <source>
        <dbReference type="Google" id="ProtNLM"/>
    </source>
</evidence>
<accession>A0A839HE87</accession>
<keyword evidence="3" id="KW-1185">Reference proteome</keyword>
<keyword evidence="1" id="KW-0812">Transmembrane</keyword>
<organism evidence="2 3">
    <name type="scientific">Thiospirillum jenense</name>
    <dbReference type="NCBI Taxonomy" id="1653858"/>
    <lineage>
        <taxon>Bacteria</taxon>
        <taxon>Pseudomonadati</taxon>
        <taxon>Pseudomonadota</taxon>
        <taxon>Gammaproteobacteria</taxon>
        <taxon>Chromatiales</taxon>
        <taxon>Chromatiaceae</taxon>
        <taxon>Thiospirillum</taxon>
    </lineage>
</organism>
<keyword evidence="1" id="KW-0472">Membrane</keyword>
<sequence length="141" mass="16460">MDNFTRNYSIVLGIIVVLLLGMWIKSIWQPRVWELNDLLASDTELANYPYQFRLRSLQNGMAILSTPRSFELPAIQFLPIIHPELANLAQDDPRMIEAQQELINHQKRAQVLMLGQEDIKKVDWELDVRWLADHGIQLPTR</sequence>
<dbReference type="Proteomes" id="UP000548632">
    <property type="component" value="Unassembled WGS sequence"/>
</dbReference>
<evidence type="ECO:0000313" key="2">
    <source>
        <dbReference type="EMBL" id="MBB1126430.1"/>
    </source>
</evidence>
<dbReference type="EMBL" id="JABVCQ010000018">
    <property type="protein sequence ID" value="MBB1126430.1"/>
    <property type="molecule type" value="Genomic_DNA"/>
</dbReference>
<proteinExistence type="predicted"/>
<evidence type="ECO:0000256" key="1">
    <source>
        <dbReference type="SAM" id="Phobius"/>
    </source>
</evidence>
<name>A0A839HE87_9GAMM</name>
<reference evidence="2 3" key="1">
    <citation type="journal article" date="2020" name="Arch. Microbiol.">
        <title>The genome sequence of the giant phototrophic gammaproteobacterium Thiospirillum jenense gives insight into its physiological properties and phylogenetic relationships.</title>
        <authorList>
            <person name="Imhoff J.F."/>
            <person name="Meyer T.E."/>
            <person name="Kyndt J.A."/>
        </authorList>
    </citation>
    <scope>NUCLEOTIDE SEQUENCE [LARGE SCALE GENOMIC DNA]</scope>
    <source>
        <strain evidence="2 3">DSM 216</strain>
    </source>
</reference>
<comment type="caution">
    <text evidence="2">The sequence shown here is derived from an EMBL/GenBank/DDBJ whole genome shotgun (WGS) entry which is preliminary data.</text>
</comment>
<keyword evidence="1" id="KW-1133">Transmembrane helix</keyword>
<dbReference type="RefSeq" id="WP_182584055.1">
    <property type="nucleotide sequence ID" value="NZ_JABVCQ010000018.1"/>
</dbReference>
<dbReference type="AlphaFoldDB" id="A0A839HE87"/>